<reference evidence="2" key="1">
    <citation type="submission" date="2018-01" db="EMBL/GenBank/DDBJ databases">
        <authorList>
            <person name="Regsiter A."/>
            <person name="William W."/>
        </authorList>
    </citation>
    <scope>NUCLEOTIDE SEQUENCE</scope>
    <source>
        <strain evidence="2">TRIP AH-1</strain>
    </source>
</reference>
<feature type="domain" description="DUF362" evidence="1">
    <location>
        <begin position="74"/>
        <end position="270"/>
    </location>
</feature>
<dbReference type="EMBL" id="OJIN01000066">
    <property type="protein sequence ID" value="SPD72850.1"/>
    <property type="molecule type" value="Genomic_DNA"/>
</dbReference>
<accession>A0A445MTQ3</accession>
<name>A0A445MTQ3_9BACT</name>
<dbReference type="AlphaFoldDB" id="A0A445MTQ3"/>
<dbReference type="Pfam" id="PF04015">
    <property type="entry name" value="DUF362"/>
    <property type="match status" value="1"/>
</dbReference>
<organism evidence="2">
    <name type="scientific">uncultured Desulfobacterium sp</name>
    <dbReference type="NCBI Taxonomy" id="201089"/>
    <lineage>
        <taxon>Bacteria</taxon>
        <taxon>Pseudomonadati</taxon>
        <taxon>Thermodesulfobacteriota</taxon>
        <taxon>Desulfobacteria</taxon>
        <taxon>Desulfobacterales</taxon>
        <taxon>Desulfobacteriaceae</taxon>
        <taxon>Desulfobacterium</taxon>
        <taxon>environmental samples</taxon>
    </lineage>
</organism>
<evidence type="ECO:0000259" key="1">
    <source>
        <dbReference type="Pfam" id="PF04015"/>
    </source>
</evidence>
<sequence length="306" mass="33691">MKRRDFIIKGVLWGLAAGSLTSLPRISRAVEAVTGADKACDMVAIKGGEPDAMFDKAMEAFGGIKRFVKPNQTVVVKPNIGWDVPPERGGNTNPKLVRQIIKHCLDAGAKEVYVFDHPCDQWAKCYENSGIEQAVKEAGGKIIPAHKEGYYGDIEIKRGERLKSAKVHEKVLESDVFINVPILKSHGSAKVTVGMKNHMGIVWDRGYWHRNDLHQCIADFATFKRPDLTVIDAYYVMKKNGPRGVSVADVEVMKSQIIATDPVAADTAATRMFGLDPNEVGYIKSAQRLQVGTMDLSTLAINKINL</sequence>
<gene>
    <name evidence="2" type="ORF">PITCH_A1580005</name>
</gene>
<evidence type="ECO:0000313" key="2">
    <source>
        <dbReference type="EMBL" id="SPD72850.1"/>
    </source>
</evidence>
<dbReference type="InterPro" id="IPR007160">
    <property type="entry name" value="DUF362"/>
</dbReference>
<protein>
    <recommendedName>
        <fullName evidence="1">DUF362 domain-containing protein</fullName>
    </recommendedName>
</protein>
<proteinExistence type="predicted"/>